<keyword evidence="5 10" id="KW-0418">Kinase</keyword>
<dbReference type="GO" id="GO:0004674">
    <property type="term" value="F:protein serine/threonine kinase activity"/>
    <property type="evidence" value="ECO:0007669"/>
    <property type="project" value="UniProtKB-EC"/>
</dbReference>
<feature type="region of interest" description="Disordered" evidence="8">
    <location>
        <begin position="459"/>
        <end position="513"/>
    </location>
</feature>
<dbReference type="InterPro" id="IPR008271">
    <property type="entry name" value="Ser/Thr_kinase_AS"/>
</dbReference>
<evidence type="ECO:0000256" key="5">
    <source>
        <dbReference type="ARBA" id="ARBA00022777"/>
    </source>
</evidence>
<dbReference type="Gene3D" id="1.10.510.10">
    <property type="entry name" value="Transferase(Phosphotransferase) domain 1"/>
    <property type="match status" value="1"/>
</dbReference>
<dbReference type="Proteomes" id="UP001281761">
    <property type="component" value="Unassembled WGS sequence"/>
</dbReference>
<proteinExistence type="inferred from homology"/>
<accession>A0ABQ9Y0E5</accession>
<reference evidence="10 11" key="1">
    <citation type="journal article" date="2022" name="bioRxiv">
        <title>Genomics of Preaxostyla Flagellates Illuminates Evolutionary Transitions and the Path Towards Mitochondrial Loss.</title>
        <authorList>
            <person name="Novak L.V.F."/>
            <person name="Treitli S.C."/>
            <person name="Pyrih J."/>
            <person name="Halakuc P."/>
            <person name="Pipaliya S.V."/>
            <person name="Vacek V."/>
            <person name="Brzon O."/>
            <person name="Soukal P."/>
            <person name="Eme L."/>
            <person name="Dacks J.B."/>
            <person name="Karnkowska A."/>
            <person name="Elias M."/>
            <person name="Hampl V."/>
        </authorList>
    </citation>
    <scope>NUCLEOTIDE SEQUENCE [LARGE SCALE GENOMIC DNA]</scope>
    <source>
        <strain evidence="10">NAU3</strain>
        <tissue evidence="10">Gut</tissue>
    </source>
</reference>
<gene>
    <name evidence="10" type="ORF">BLNAU_7763</name>
</gene>
<dbReference type="InterPro" id="IPR050591">
    <property type="entry name" value="GSK-3"/>
</dbReference>
<dbReference type="SMART" id="SM00220">
    <property type="entry name" value="S_TKc"/>
    <property type="match status" value="1"/>
</dbReference>
<keyword evidence="3 10" id="KW-0808">Transferase</keyword>
<organism evidence="10 11">
    <name type="scientific">Blattamonas nauphoetae</name>
    <dbReference type="NCBI Taxonomy" id="2049346"/>
    <lineage>
        <taxon>Eukaryota</taxon>
        <taxon>Metamonada</taxon>
        <taxon>Preaxostyla</taxon>
        <taxon>Oxymonadida</taxon>
        <taxon>Blattamonas</taxon>
    </lineage>
</organism>
<evidence type="ECO:0000313" key="11">
    <source>
        <dbReference type="Proteomes" id="UP001281761"/>
    </source>
</evidence>
<dbReference type="EC" id="2.7.11.1" evidence="10"/>
<keyword evidence="4 7" id="KW-0547">Nucleotide-binding</keyword>
<evidence type="ECO:0000259" key="9">
    <source>
        <dbReference type="PROSITE" id="PS50011"/>
    </source>
</evidence>
<dbReference type="PROSITE" id="PS50011">
    <property type="entry name" value="PROTEIN_KINASE_DOM"/>
    <property type="match status" value="1"/>
</dbReference>
<dbReference type="Pfam" id="PF00069">
    <property type="entry name" value="Pkinase"/>
    <property type="match status" value="1"/>
</dbReference>
<name>A0ABQ9Y0E5_9EUKA</name>
<dbReference type="InterPro" id="IPR011009">
    <property type="entry name" value="Kinase-like_dom_sf"/>
</dbReference>
<evidence type="ECO:0000256" key="7">
    <source>
        <dbReference type="PROSITE-ProRule" id="PRU10141"/>
    </source>
</evidence>
<feature type="compositionally biased region" description="Polar residues" evidence="8">
    <location>
        <begin position="482"/>
        <end position="491"/>
    </location>
</feature>
<evidence type="ECO:0000313" key="10">
    <source>
        <dbReference type="EMBL" id="KAK2957169.1"/>
    </source>
</evidence>
<evidence type="ECO:0000256" key="8">
    <source>
        <dbReference type="SAM" id="MobiDB-lite"/>
    </source>
</evidence>
<dbReference type="InterPro" id="IPR017441">
    <property type="entry name" value="Protein_kinase_ATP_BS"/>
</dbReference>
<keyword evidence="11" id="KW-1185">Reference proteome</keyword>
<dbReference type="PANTHER" id="PTHR24057:SF0">
    <property type="entry name" value="PROTEIN KINASE SHAGGY-RELATED"/>
    <property type="match status" value="1"/>
</dbReference>
<sequence length="513" mass="57083">MSVSSRSSSPSPTLNPKVHPSISSVKQSLLCQNDGDDIPNNLPEPFPMQDIERIGVGTFAEVYLTQLPGMDRKVAVKKILQDRNFKNREIQIMKVLDHPNCVKMHNYFISEEKGSQNSYLHIVMEYVPMTLATLNQQYVRKGQRVPLNQLRIFAYQLFRACAYIHGFGIVHRDLKPQNVLVDPVSNELKLCDFGSAKVIQEGDQSICYICSRFYRAPELVFGAVHYGSSSDMWSIGCIIAELLLGRPLFQGNSNDEQMRMIVQAFGTPTPEDMDQMRSRYACPYPNLKPAIFSRLFPSHASPVVVDLLSKLLIYSPSQRMTAAEALTHPFFDSLSDCVPDVSATNQNTTQNVPPLFNFLDSEMEMNGPILHSIWSKHESRFPEPQLVGTSPSKLDQFPNQDDSSDSISPTHLPSSPPRTVFLPPPLADPSSTGKMDQLTISVPAENIASRHAGILIVPPNTAKSSLGSNHTPLSPGSHKSHQTLSPSQQFHFTFPLPGDPQPSLPLKPRKPNK</sequence>
<dbReference type="EMBL" id="JARBJD010000048">
    <property type="protein sequence ID" value="KAK2957169.1"/>
    <property type="molecule type" value="Genomic_DNA"/>
</dbReference>
<feature type="compositionally biased region" description="Polar residues" evidence="8">
    <location>
        <begin position="387"/>
        <end position="413"/>
    </location>
</feature>
<dbReference type="CDD" id="cd14137">
    <property type="entry name" value="STKc_GSK3"/>
    <property type="match status" value="1"/>
</dbReference>
<dbReference type="PANTHER" id="PTHR24057">
    <property type="entry name" value="GLYCOGEN SYNTHASE KINASE-3 ALPHA"/>
    <property type="match status" value="1"/>
</dbReference>
<keyword evidence="6 7" id="KW-0067">ATP-binding</keyword>
<comment type="similarity">
    <text evidence="1">Belongs to the protein kinase superfamily. CMGC Ser/Thr protein kinase family. GSK-3 subfamily.</text>
</comment>
<evidence type="ECO:0000256" key="3">
    <source>
        <dbReference type="ARBA" id="ARBA00022679"/>
    </source>
</evidence>
<feature type="binding site" evidence="7">
    <location>
        <position position="78"/>
    </location>
    <ligand>
        <name>ATP</name>
        <dbReference type="ChEBI" id="CHEBI:30616"/>
    </ligand>
</feature>
<evidence type="ECO:0000256" key="4">
    <source>
        <dbReference type="ARBA" id="ARBA00022741"/>
    </source>
</evidence>
<feature type="compositionally biased region" description="Low complexity" evidence="8">
    <location>
        <begin position="1"/>
        <end position="12"/>
    </location>
</feature>
<protein>
    <submittedName>
        <fullName evidence="10">Glycogen synthase kinase-3 beta</fullName>
        <ecNumber evidence="10">2.7.11.1</ecNumber>
    </submittedName>
</protein>
<dbReference type="SUPFAM" id="SSF56112">
    <property type="entry name" value="Protein kinase-like (PK-like)"/>
    <property type="match status" value="1"/>
</dbReference>
<keyword evidence="2" id="KW-0723">Serine/threonine-protein kinase</keyword>
<evidence type="ECO:0000256" key="6">
    <source>
        <dbReference type="ARBA" id="ARBA00022840"/>
    </source>
</evidence>
<dbReference type="Gene3D" id="3.30.200.20">
    <property type="entry name" value="Phosphorylase Kinase, domain 1"/>
    <property type="match status" value="1"/>
</dbReference>
<feature type="compositionally biased region" description="Polar residues" evidence="8">
    <location>
        <begin position="461"/>
        <end position="474"/>
    </location>
</feature>
<feature type="region of interest" description="Disordered" evidence="8">
    <location>
        <begin position="382"/>
        <end position="434"/>
    </location>
</feature>
<feature type="region of interest" description="Disordered" evidence="8">
    <location>
        <begin position="1"/>
        <end position="21"/>
    </location>
</feature>
<evidence type="ECO:0000256" key="2">
    <source>
        <dbReference type="ARBA" id="ARBA00022527"/>
    </source>
</evidence>
<comment type="caution">
    <text evidence="10">The sequence shown here is derived from an EMBL/GenBank/DDBJ whole genome shotgun (WGS) entry which is preliminary data.</text>
</comment>
<dbReference type="PROSITE" id="PS00107">
    <property type="entry name" value="PROTEIN_KINASE_ATP"/>
    <property type="match status" value="1"/>
</dbReference>
<dbReference type="InterPro" id="IPR000719">
    <property type="entry name" value="Prot_kinase_dom"/>
</dbReference>
<feature type="domain" description="Protein kinase" evidence="9">
    <location>
        <begin position="48"/>
        <end position="331"/>
    </location>
</feature>
<evidence type="ECO:0000256" key="1">
    <source>
        <dbReference type="ARBA" id="ARBA00005527"/>
    </source>
</evidence>
<dbReference type="InterPro" id="IPR039192">
    <property type="entry name" value="STKc_GSK3"/>
</dbReference>
<dbReference type="PROSITE" id="PS00108">
    <property type="entry name" value="PROTEIN_KINASE_ST"/>
    <property type="match status" value="1"/>
</dbReference>